<dbReference type="SMART" id="SM00432">
    <property type="entry name" value="MADS"/>
    <property type="match status" value="1"/>
</dbReference>
<evidence type="ECO:0000259" key="7">
    <source>
        <dbReference type="PROSITE" id="PS50066"/>
    </source>
</evidence>
<keyword evidence="6" id="KW-0812">Transmembrane</keyword>
<sequence>MAKRETAEQRSVTFTKRRQGLFNKAADLCRICDAQIAIMVSSTGSKEKGLLDVGSAPYLFCVFFFLYFFFLQFLFSPLLCFCFCVLPLLL</sequence>
<dbReference type="EMBL" id="JAQIZT010000006">
    <property type="protein sequence ID" value="KAJ6995132.1"/>
    <property type="molecule type" value="Genomic_DNA"/>
</dbReference>
<gene>
    <name evidence="8" type="ORF">NC653_017805</name>
</gene>
<keyword evidence="3" id="KW-0238">DNA-binding</keyword>
<dbReference type="CDD" id="cd00120">
    <property type="entry name" value="MADS"/>
    <property type="match status" value="1"/>
</dbReference>
<proteinExistence type="predicted"/>
<protein>
    <recommendedName>
        <fullName evidence="7">MADS-box domain-containing protein</fullName>
    </recommendedName>
</protein>
<accession>A0AAD6W140</accession>
<evidence type="ECO:0000256" key="1">
    <source>
        <dbReference type="ARBA" id="ARBA00004123"/>
    </source>
</evidence>
<keyword evidence="6" id="KW-1133">Transmembrane helix</keyword>
<keyword evidence="9" id="KW-1185">Reference proteome</keyword>
<dbReference type="PANTHER" id="PTHR11945:SF529">
    <property type="entry name" value="MADS-BOX DOMAIN-CONTAINING PROTEIN"/>
    <property type="match status" value="1"/>
</dbReference>
<dbReference type="GO" id="GO:0000978">
    <property type="term" value="F:RNA polymerase II cis-regulatory region sequence-specific DNA binding"/>
    <property type="evidence" value="ECO:0007669"/>
    <property type="project" value="TreeGrafter"/>
</dbReference>
<feature type="transmembrane region" description="Helical" evidence="6">
    <location>
        <begin position="56"/>
        <end position="89"/>
    </location>
</feature>
<feature type="domain" description="MADS-box" evidence="7">
    <location>
        <begin position="1"/>
        <end position="46"/>
    </location>
</feature>
<evidence type="ECO:0000256" key="4">
    <source>
        <dbReference type="ARBA" id="ARBA00023163"/>
    </source>
</evidence>
<dbReference type="PANTHER" id="PTHR11945">
    <property type="entry name" value="MADS BOX PROTEIN"/>
    <property type="match status" value="1"/>
</dbReference>
<name>A0AAD6W140_9ROSI</name>
<evidence type="ECO:0000313" key="9">
    <source>
        <dbReference type="Proteomes" id="UP001164929"/>
    </source>
</evidence>
<dbReference type="Proteomes" id="UP001164929">
    <property type="component" value="Chromosome 6"/>
</dbReference>
<dbReference type="Pfam" id="PF00319">
    <property type="entry name" value="SRF-TF"/>
    <property type="match status" value="1"/>
</dbReference>
<keyword evidence="6" id="KW-0472">Membrane</keyword>
<dbReference type="PROSITE" id="PS50066">
    <property type="entry name" value="MADS_BOX_2"/>
    <property type="match status" value="1"/>
</dbReference>
<organism evidence="8 9">
    <name type="scientific">Populus alba x Populus x berolinensis</name>
    <dbReference type="NCBI Taxonomy" id="444605"/>
    <lineage>
        <taxon>Eukaryota</taxon>
        <taxon>Viridiplantae</taxon>
        <taxon>Streptophyta</taxon>
        <taxon>Embryophyta</taxon>
        <taxon>Tracheophyta</taxon>
        <taxon>Spermatophyta</taxon>
        <taxon>Magnoliopsida</taxon>
        <taxon>eudicotyledons</taxon>
        <taxon>Gunneridae</taxon>
        <taxon>Pentapetalae</taxon>
        <taxon>rosids</taxon>
        <taxon>fabids</taxon>
        <taxon>Malpighiales</taxon>
        <taxon>Salicaceae</taxon>
        <taxon>Saliceae</taxon>
        <taxon>Populus</taxon>
    </lineage>
</organism>
<keyword evidence="5" id="KW-0539">Nucleus</keyword>
<dbReference type="SUPFAM" id="SSF55455">
    <property type="entry name" value="SRF-like"/>
    <property type="match status" value="1"/>
</dbReference>
<dbReference type="AlphaFoldDB" id="A0AAD6W140"/>
<dbReference type="InterPro" id="IPR002100">
    <property type="entry name" value="TF_MADSbox"/>
</dbReference>
<evidence type="ECO:0000256" key="2">
    <source>
        <dbReference type="ARBA" id="ARBA00023015"/>
    </source>
</evidence>
<keyword evidence="2" id="KW-0805">Transcription regulation</keyword>
<comment type="caution">
    <text evidence="8">The sequence shown here is derived from an EMBL/GenBank/DDBJ whole genome shotgun (WGS) entry which is preliminary data.</text>
</comment>
<dbReference type="GO" id="GO:0046983">
    <property type="term" value="F:protein dimerization activity"/>
    <property type="evidence" value="ECO:0007669"/>
    <property type="project" value="InterPro"/>
</dbReference>
<evidence type="ECO:0000256" key="6">
    <source>
        <dbReference type="SAM" id="Phobius"/>
    </source>
</evidence>
<dbReference type="GO" id="GO:0005634">
    <property type="term" value="C:nucleus"/>
    <property type="evidence" value="ECO:0007669"/>
    <property type="project" value="UniProtKB-SubCell"/>
</dbReference>
<evidence type="ECO:0000313" key="8">
    <source>
        <dbReference type="EMBL" id="KAJ6995132.1"/>
    </source>
</evidence>
<evidence type="ECO:0000256" key="5">
    <source>
        <dbReference type="ARBA" id="ARBA00023242"/>
    </source>
</evidence>
<dbReference type="GO" id="GO:0000981">
    <property type="term" value="F:DNA-binding transcription factor activity, RNA polymerase II-specific"/>
    <property type="evidence" value="ECO:0007669"/>
    <property type="project" value="TreeGrafter"/>
</dbReference>
<dbReference type="Gene3D" id="3.40.1810.10">
    <property type="entry name" value="Transcription factor, MADS-box"/>
    <property type="match status" value="1"/>
</dbReference>
<comment type="subcellular location">
    <subcellularLocation>
        <location evidence="1">Nucleus</location>
    </subcellularLocation>
</comment>
<dbReference type="InterPro" id="IPR036879">
    <property type="entry name" value="TF_MADSbox_sf"/>
</dbReference>
<keyword evidence="4" id="KW-0804">Transcription</keyword>
<reference evidence="8" key="1">
    <citation type="journal article" date="2023" name="Mol. Ecol. Resour.">
        <title>Chromosome-level genome assembly of a triploid poplar Populus alba 'Berolinensis'.</title>
        <authorList>
            <person name="Chen S."/>
            <person name="Yu Y."/>
            <person name="Wang X."/>
            <person name="Wang S."/>
            <person name="Zhang T."/>
            <person name="Zhou Y."/>
            <person name="He R."/>
            <person name="Meng N."/>
            <person name="Wang Y."/>
            <person name="Liu W."/>
            <person name="Liu Z."/>
            <person name="Liu J."/>
            <person name="Guo Q."/>
            <person name="Huang H."/>
            <person name="Sederoff R.R."/>
            <person name="Wang G."/>
            <person name="Qu G."/>
            <person name="Chen S."/>
        </authorList>
    </citation>
    <scope>NUCLEOTIDE SEQUENCE</scope>
    <source>
        <strain evidence="8">SC-2020</strain>
    </source>
</reference>
<evidence type="ECO:0000256" key="3">
    <source>
        <dbReference type="ARBA" id="ARBA00023125"/>
    </source>
</evidence>